<organism evidence="1 2">
    <name type="scientific">Melipona quadrifasciata</name>
    <dbReference type="NCBI Taxonomy" id="166423"/>
    <lineage>
        <taxon>Eukaryota</taxon>
        <taxon>Metazoa</taxon>
        <taxon>Ecdysozoa</taxon>
        <taxon>Arthropoda</taxon>
        <taxon>Hexapoda</taxon>
        <taxon>Insecta</taxon>
        <taxon>Pterygota</taxon>
        <taxon>Neoptera</taxon>
        <taxon>Endopterygota</taxon>
        <taxon>Hymenoptera</taxon>
        <taxon>Apocrita</taxon>
        <taxon>Aculeata</taxon>
        <taxon>Apoidea</taxon>
        <taxon>Anthophila</taxon>
        <taxon>Apidae</taxon>
        <taxon>Melipona</taxon>
    </lineage>
</organism>
<evidence type="ECO:0000313" key="2">
    <source>
        <dbReference type="Proteomes" id="UP000053105"/>
    </source>
</evidence>
<protein>
    <submittedName>
        <fullName evidence="1">Uncharacterized protein</fullName>
    </submittedName>
</protein>
<proteinExistence type="predicted"/>
<evidence type="ECO:0000313" key="1">
    <source>
        <dbReference type="EMBL" id="KOX80243.1"/>
    </source>
</evidence>
<keyword evidence="2" id="KW-1185">Reference proteome</keyword>
<accession>A0A0M9AC44</accession>
<sequence length="229" mass="26703">MFTKSGLRSVTWIKTTLKFRNRIAQIWVPMQRDLKETWSTEILKEFPRPQEMYASVIFKYSNIQAMNPWKNLFYYARDDEKICSSRAASCSKASSMGREKEKKKRERLKRLTLSKLLLRTRVCTEAKGTKEDWRSNQFGPGRLFRSRIESASLGKKKKKLAEESDRLGIITNGKKETAWPDDGGQVHQAYTVKSHKLLVNCTNGNEKFKLLLQGRDFDDDFTSHNMSIY</sequence>
<dbReference type="Proteomes" id="UP000053105">
    <property type="component" value="Unassembled WGS sequence"/>
</dbReference>
<gene>
    <name evidence="1" type="ORF">WN51_08420</name>
</gene>
<dbReference type="AlphaFoldDB" id="A0A0M9AC44"/>
<dbReference type="EMBL" id="KQ435706">
    <property type="protein sequence ID" value="KOX80243.1"/>
    <property type="molecule type" value="Genomic_DNA"/>
</dbReference>
<reference evidence="1 2" key="1">
    <citation type="submission" date="2015-07" db="EMBL/GenBank/DDBJ databases">
        <title>The genome of Melipona quadrifasciata.</title>
        <authorList>
            <person name="Pan H."/>
            <person name="Kapheim K."/>
        </authorList>
    </citation>
    <scope>NUCLEOTIDE SEQUENCE [LARGE SCALE GENOMIC DNA]</scope>
    <source>
        <strain evidence="1">0111107301</strain>
        <tissue evidence="1">Whole body</tissue>
    </source>
</reference>
<name>A0A0M9AC44_9HYME</name>